<comment type="similarity">
    <text evidence="2">Belongs to the monovalent cation:proton antiporter 2 (CPA2) transporter (TC 2.A.37) family.</text>
</comment>
<dbReference type="SUPFAM" id="SSF51735">
    <property type="entry name" value="NAD(P)-binding Rossmann-fold domains"/>
    <property type="match status" value="1"/>
</dbReference>
<dbReference type="Pfam" id="PF00999">
    <property type="entry name" value="Na_H_Exchanger"/>
    <property type="match status" value="1"/>
</dbReference>
<comment type="subcellular location">
    <subcellularLocation>
        <location evidence="1">Membrane</location>
        <topology evidence="1">Multi-pass membrane protein</topology>
    </subcellularLocation>
</comment>
<evidence type="ECO:0000256" key="4">
    <source>
        <dbReference type="ARBA" id="ARBA00022692"/>
    </source>
</evidence>
<dbReference type="InterPro" id="IPR038770">
    <property type="entry name" value="Na+/solute_symporter_sf"/>
</dbReference>
<proteinExistence type="inferred from homology"/>
<keyword evidence="3" id="KW-0813">Transport</keyword>
<dbReference type="InterPro" id="IPR036291">
    <property type="entry name" value="NAD(P)-bd_dom_sf"/>
</dbReference>
<evidence type="ECO:0000313" key="11">
    <source>
        <dbReference type="Proteomes" id="UP000050277"/>
    </source>
</evidence>
<dbReference type="GO" id="GO:0008324">
    <property type="term" value="F:monoatomic cation transmembrane transporter activity"/>
    <property type="evidence" value="ECO:0007669"/>
    <property type="project" value="InterPro"/>
</dbReference>
<dbReference type="PATRIC" id="fig|70996.4.peg.680"/>
<feature type="transmembrane region" description="Helical" evidence="7">
    <location>
        <begin position="6"/>
        <end position="25"/>
    </location>
</feature>
<dbReference type="AlphaFoldDB" id="A0A0P6YN36"/>
<feature type="transmembrane region" description="Helical" evidence="7">
    <location>
        <begin position="274"/>
        <end position="292"/>
    </location>
</feature>
<dbReference type="InterPro" id="IPR003148">
    <property type="entry name" value="RCK_N"/>
</dbReference>
<dbReference type="InterPro" id="IPR036721">
    <property type="entry name" value="RCK_C_sf"/>
</dbReference>
<dbReference type="SUPFAM" id="SSF116726">
    <property type="entry name" value="TrkA C-terminal domain-like"/>
    <property type="match status" value="1"/>
</dbReference>
<feature type="transmembrane region" description="Helical" evidence="7">
    <location>
        <begin position="221"/>
        <end position="254"/>
    </location>
</feature>
<dbReference type="RefSeq" id="WP_054532626.1">
    <property type="nucleotide sequence ID" value="NZ_LGKP01000004.1"/>
</dbReference>
<keyword evidence="4 7" id="KW-0812">Transmembrane</keyword>
<keyword evidence="5 7" id="KW-1133">Transmembrane helix</keyword>
<dbReference type="GO" id="GO:0006813">
    <property type="term" value="P:potassium ion transport"/>
    <property type="evidence" value="ECO:0007669"/>
    <property type="project" value="InterPro"/>
</dbReference>
<dbReference type="GO" id="GO:0015297">
    <property type="term" value="F:antiporter activity"/>
    <property type="evidence" value="ECO:0007669"/>
    <property type="project" value="InterPro"/>
</dbReference>
<organism evidence="10 11">
    <name type="scientific">Herpetosiphon geysericola</name>
    <dbReference type="NCBI Taxonomy" id="70996"/>
    <lineage>
        <taxon>Bacteria</taxon>
        <taxon>Bacillati</taxon>
        <taxon>Chloroflexota</taxon>
        <taxon>Chloroflexia</taxon>
        <taxon>Herpetosiphonales</taxon>
        <taxon>Herpetosiphonaceae</taxon>
        <taxon>Herpetosiphon</taxon>
    </lineage>
</organism>
<feature type="transmembrane region" description="Helical" evidence="7">
    <location>
        <begin position="154"/>
        <end position="174"/>
    </location>
</feature>
<evidence type="ECO:0000256" key="3">
    <source>
        <dbReference type="ARBA" id="ARBA00022448"/>
    </source>
</evidence>
<keyword evidence="11" id="KW-1185">Reference proteome</keyword>
<dbReference type="Gene3D" id="3.30.70.1450">
    <property type="entry name" value="Regulator of K+ conductance, C-terminal domain"/>
    <property type="match status" value="1"/>
</dbReference>
<dbReference type="Proteomes" id="UP000050277">
    <property type="component" value="Unassembled WGS sequence"/>
</dbReference>
<feature type="transmembrane region" description="Helical" evidence="7">
    <location>
        <begin position="57"/>
        <end position="76"/>
    </location>
</feature>
<feature type="transmembrane region" description="Helical" evidence="7">
    <location>
        <begin position="32"/>
        <end position="51"/>
    </location>
</feature>
<dbReference type="PANTHER" id="PTHR42751">
    <property type="entry name" value="SODIUM/HYDROGEN EXCHANGER FAMILY/TRKA DOMAIN PROTEIN"/>
    <property type="match status" value="1"/>
</dbReference>
<evidence type="ECO:0000256" key="7">
    <source>
        <dbReference type="SAM" id="Phobius"/>
    </source>
</evidence>
<keyword evidence="6 7" id="KW-0472">Membrane</keyword>
<evidence type="ECO:0000313" key="10">
    <source>
        <dbReference type="EMBL" id="KPL91672.1"/>
    </source>
</evidence>
<dbReference type="EMBL" id="LGKP01000004">
    <property type="protein sequence ID" value="KPL91672.1"/>
    <property type="molecule type" value="Genomic_DNA"/>
</dbReference>
<protein>
    <submittedName>
        <fullName evidence="10">Sodium:proton exchanger</fullName>
    </submittedName>
</protein>
<evidence type="ECO:0000256" key="6">
    <source>
        <dbReference type="ARBA" id="ARBA00023136"/>
    </source>
</evidence>
<name>A0A0P6YN36_9CHLR</name>
<evidence type="ECO:0000256" key="2">
    <source>
        <dbReference type="ARBA" id="ARBA00005551"/>
    </source>
</evidence>
<feature type="transmembrane region" description="Helical" evidence="7">
    <location>
        <begin position="88"/>
        <end position="106"/>
    </location>
</feature>
<gene>
    <name evidence="10" type="ORF">SE18_01400</name>
</gene>
<dbReference type="Gene3D" id="3.40.50.720">
    <property type="entry name" value="NAD(P)-binding Rossmann-like Domain"/>
    <property type="match status" value="1"/>
</dbReference>
<reference evidence="10 11" key="1">
    <citation type="submission" date="2015-07" db="EMBL/GenBank/DDBJ databases">
        <title>Whole genome sequence of Herpetosiphon geysericola DSM 7119.</title>
        <authorList>
            <person name="Hemp J."/>
            <person name="Ward L.M."/>
            <person name="Pace L.A."/>
            <person name="Fischer W.W."/>
        </authorList>
    </citation>
    <scope>NUCLEOTIDE SEQUENCE [LARGE SCALE GENOMIC DNA]</scope>
    <source>
        <strain evidence="10 11">DSM 7119</strain>
    </source>
</reference>
<dbReference type="STRING" id="70996.SE18_01400"/>
<feature type="transmembrane region" description="Helical" evidence="7">
    <location>
        <begin position="299"/>
        <end position="321"/>
    </location>
</feature>
<evidence type="ECO:0000259" key="8">
    <source>
        <dbReference type="PROSITE" id="PS51201"/>
    </source>
</evidence>
<evidence type="ECO:0000256" key="1">
    <source>
        <dbReference type="ARBA" id="ARBA00004141"/>
    </source>
</evidence>
<feature type="domain" description="RCK N-terminal" evidence="8">
    <location>
        <begin position="414"/>
        <end position="531"/>
    </location>
</feature>
<dbReference type="PANTHER" id="PTHR42751:SF1">
    <property type="entry name" value="CATION_PROTON ANTIPORTER YBAL-RELATED"/>
    <property type="match status" value="1"/>
</dbReference>
<dbReference type="Pfam" id="PF02254">
    <property type="entry name" value="TrkA_N"/>
    <property type="match status" value="1"/>
</dbReference>
<feature type="transmembrane region" description="Helical" evidence="7">
    <location>
        <begin position="327"/>
        <end position="355"/>
    </location>
</feature>
<dbReference type="InterPro" id="IPR006037">
    <property type="entry name" value="RCK_C"/>
</dbReference>
<dbReference type="PROSITE" id="PS51201">
    <property type="entry name" value="RCK_N"/>
    <property type="match status" value="1"/>
</dbReference>
<evidence type="ECO:0000256" key="5">
    <source>
        <dbReference type="ARBA" id="ARBA00022989"/>
    </source>
</evidence>
<comment type="caution">
    <text evidence="10">The sequence shown here is derived from an EMBL/GenBank/DDBJ whole genome shotgun (WGS) entry which is preliminary data.</text>
</comment>
<accession>A0A0P6YN36</accession>
<feature type="transmembrane region" description="Helical" evidence="7">
    <location>
        <begin position="362"/>
        <end position="381"/>
    </location>
</feature>
<dbReference type="Gene3D" id="1.20.1530.20">
    <property type="match status" value="1"/>
</dbReference>
<evidence type="ECO:0000259" key="9">
    <source>
        <dbReference type="PROSITE" id="PS51202"/>
    </source>
</evidence>
<dbReference type="OrthoDB" id="9793589at2"/>
<dbReference type="GO" id="GO:1902600">
    <property type="term" value="P:proton transmembrane transport"/>
    <property type="evidence" value="ECO:0007669"/>
    <property type="project" value="InterPro"/>
</dbReference>
<dbReference type="InterPro" id="IPR006153">
    <property type="entry name" value="Cation/H_exchanger_TM"/>
</dbReference>
<sequence>MPHDISLITNISVALVAAFAGGLLARRLGLPTIVGYLLAGMLIGPFTPGFKGDVGDISQLAEIGVIFLMFGVGLHFSLKDLWAVRKVAIPGAALQMLLATGLGFGLTRLWGWSTAAGLVMGLALSIASTVVLLRGLMDAGELNTPAGQTAVGWLVLEDLATVLILVLLPAFFGSSGGNPWAAGGIALLKTTIFVVLILFAGGRFLPWLLTWISHSRSRELFILASVAVALGTAFAATAAFEVSLALGAFLAGVVLGESDLSHQIGDEVLPFREIFAVIFFVSVGMLVNPIYVWNNIGQVIALTALIVFGKAIFTLFLGLILPSSGRTMIVVAAGLSQIGEFSFIVGQAGVGLGVLTQDQYSLLLAGAIFSIMLNPVMFWSIPHVETWLKRYPRLWARFERHAAIEPEKTKLPETDHVVVVGYGRVGEHIGTVLQRLKIPFVVVEADNHRADDFMTKNIPTLIGDAANSEVLTHAKLDKAKALVVTLPNEAASELVVAAARDLAPNLPIVARAATNSGVERLAKLGAHDVIHPELEGGLEIIRHTLLRLGYAATQVQGYTDAVRRDQYHTNIVPTEHLVLEQLIQSVRGFEIAWRSINANSSLVGQSLAMLNFRAQTGASVIAVLRNQQLISNPESQLTLEPGDTLGVIGDESQIQAVDGLISNSQAANPPPTNRFAPSGA</sequence>
<feature type="transmembrane region" description="Helical" evidence="7">
    <location>
        <begin position="112"/>
        <end position="133"/>
    </location>
</feature>
<dbReference type="GO" id="GO:0016020">
    <property type="term" value="C:membrane"/>
    <property type="evidence" value="ECO:0007669"/>
    <property type="project" value="UniProtKB-SubCell"/>
</dbReference>
<feature type="domain" description="RCK C-terminal" evidence="9">
    <location>
        <begin position="577"/>
        <end position="663"/>
    </location>
</feature>
<dbReference type="Pfam" id="PF02080">
    <property type="entry name" value="TrkA_C"/>
    <property type="match status" value="1"/>
</dbReference>
<dbReference type="PROSITE" id="PS51202">
    <property type="entry name" value="RCK_C"/>
    <property type="match status" value="1"/>
</dbReference>